<gene>
    <name evidence="14" type="ORF">RhiXN_06309</name>
</gene>
<accession>A0A8H8NXQ9</accession>
<sequence length="1769" mass="193785">MAARDALVHSESILTQILTTVLAHSPNLRIPLLAECGRPFHNAAANVLFKTFLLSDSDEASNPVVRNPARYASRIKTLVVVDPPRKDQESTLFELDETGEEDEDEEVSGIRPLSGGRIRDVLEKCNNLEELIFSTHTPHLKRFAFAPTSAPRDNTLPLKWDAPSLSVLPPLAHLRLTRLSQSGASALASHPPEVQHLELDFVWLDDWVCERLARMPRVKRMTISTGGTKLTDRGVSALVEGCETLEVLELVEVQGRLSKSLWSNVELLPMLHTLKIALSESGPHHSWTADHLLSLPCLVGLNQLTTISITRTYNGYGPVDDVALPKPVPREVVEAFASCDKVKHLECDWWAWGIDELKELVEGCTLRITLDAPFARLLSLTSSFAHLAHLTRLYVSVPSTHAPSAPPSPVLQTPGVSPLGFVNGYGIGVGMGVGPGGIMIGSPTSSPLSLTRSLKSPAKLVLPVPLPESESLATSPVVGAGNTNEVIIDSSTVDTVVPPLRDVRKFMRRCPKLVLLEWFGRTGRGAWVAHREDAKSVAGIKVEYQGCCAMDESVLNVAWTRSFLGTVPRQDAEWTGPEAEAAAEAVREYETERDGEIEREKEAKRKLAAAGRKRGATVSSGVVVVPETYGVLGNGKPRRRQSSASEGLGKPKARDDCAVRGRLRLRSYSPSSTRHPLFMSHAVYSSPGEAQSSVPIPTTRPPPNRAPTRTGPSLKRGKTLTRPERGVAPAPLINPPAPLLPAPGAQKVVVTDDGLDVWVIFSRTVTFWAPGFLLASMGGMKDPAVQQAWREKVALCIIAAIMGGVVGFATIGLERVLCPESAVIKPGELARVGTQTGTLGVAGQLVNISGAVSPAGVDFFRLADQLSGQDITTLFTRTANEYTNCRGATFAAATDNPCPTPATCPIGVLNQQTFQSLRITNTSLQVGYDWEHVTSLTNFLVIDGAVLNFKPYMDAHPNAIQNDSIDKAIRTVLRVRPGNSGKDATRLFTNRADLQAAIPCLTERYYAGRIDKLSPGCFVSSLFLYISLIVIMSIVLVRFAMACIFNWFLSARMAATPKNLGRTVVSPAVMPEGANLAVDSKNGTAPWSDKSRNKLTKKTSSGRTSPSPGVPGAAPLITAAQIGAELYSVCLVTCYSEGESSLRTTLDSISATNFSDDRKLLFVIADGMVTGAGEKMSTPDVCVSLLEADPRFGNPVPMGYDAIGSGAKKANRAMVYAGHYTKAGRRTPTVIVVKCGTESEAASDKKPGNRGKRDSQLILMNFFSRVTYNDRMTPLDFDLFRKIHVLMGVTPDFFEVCLMVDADTKVFPDSLKQLVNCMHHDNYIMGVCGETRIANKRESWVTAIQVYEYFISHHLAKAFESVFGGVTCLPGCFSLYRLKARKADDDDWVPLLVKPEIVREYSQSEVHTLHQKNLLLLGEDRFLTTILIRTFPNRKMMFCPQARCRTVVPDTFKMLLSQRRRWINSTMHNLMELVRVRNLCGTFCFSMQFVVFMDLIGTTVLPIAIILTYVLIVTLALDPPNTFEKAIPLILLCTVIGLPAFLILITTRKVVYVFWMGIYLLALPIWNLVLPVYAYWHFDDFSWGETRKVEGEGKDTGHGDGGGVATQVPLRRWEDWERSRLRKLKREEKRRREMERAYANYPGNTLRAENTEYYDGASDTVSVVSSEDDQWGHQIGGYNEASSQYPPPPNTLRRLDMGSDSGLDSPAPGVRYQLADSNGYSPVMRGEPGTPIADGQSSALYERGHAKRRSGNRHPDGEYGPLGPLGPPR</sequence>
<feature type="region of interest" description="Disordered" evidence="11">
    <location>
        <begin position="630"/>
        <end position="661"/>
    </location>
</feature>
<dbReference type="Gene3D" id="3.80.10.10">
    <property type="entry name" value="Ribonuclease Inhibitor"/>
    <property type="match status" value="1"/>
</dbReference>
<keyword evidence="9" id="KW-0325">Glycoprotein</keyword>
<proteinExistence type="predicted"/>
<protein>
    <recommendedName>
        <fullName evidence="2">chitin synthase</fullName>
        <ecNumber evidence="2">2.4.1.16</ecNumber>
    </recommendedName>
</protein>
<dbReference type="CDD" id="cd04190">
    <property type="entry name" value="Chitin_synth_C"/>
    <property type="match status" value="1"/>
</dbReference>
<dbReference type="EMBL" id="CP059664">
    <property type="protein sequence ID" value="QRW21320.1"/>
    <property type="molecule type" value="Genomic_DNA"/>
</dbReference>
<evidence type="ECO:0000256" key="5">
    <source>
        <dbReference type="ARBA" id="ARBA00022679"/>
    </source>
</evidence>
<evidence type="ECO:0000259" key="13">
    <source>
        <dbReference type="Pfam" id="PF22997"/>
    </source>
</evidence>
<evidence type="ECO:0000256" key="9">
    <source>
        <dbReference type="ARBA" id="ARBA00023180"/>
    </source>
</evidence>
<feature type="transmembrane region" description="Helical" evidence="12">
    <location>
        <begin position="1529"/>
        <end position="1546"/>
    </location>
</feature>
<evidence type="ECO:0000256" key="3">
    <source>
        <dbReference type="ARBA" id="ARBA00022475"/>
    </source>
</evidence>
<feature type="transmembrane region" description="Helical" evidence="12">
    <location>
        <begin position="1499"/>
        <end position="1517"/>
    </location>
</feature>
<evidence type="ECO:0000256" key="10">
    <source>
        <dbReference type="ARBA" id="ARBA00048014"/>
    </source>
</evidence>
<evidence type="ECO:0000256" key="11">
    <source>
        <dbReference type="SAM" id="MobiDB-lite"/>
    </source>
</evidence>
<evidence type="ECO:0000256" key="6">
    <source>
        <dbReference type="ARBA" id="ARBA00022692"/>
    </source>
</evidence>
<dbReference type="GO" id="GO:0005886">
    <property type="term" value="C:plasma membrane"/>
    <property type="evidence" value="ECO:0007669"/>
    <property type="project" value="UniProtKB-SubCell"/>
</dbReference>
<dbReference type="Pfam" id="PF22997">
    <property type="entry name" value="CHS4"/>
    <property type="match status" value="1"/>
</dbReference>
<dbReference type="GO" id="GO:0004100">
    <property type="term" value="F:chitin synthase activity"/>
    <property type="evidence" value="ECO:0007669"/>
    <property type="project" value="UniProtKB-EC"/>
</dbReference>
<feature type="region of interest" description="Disordered" evidence="11">
    <location>
        <begin position="1076"/>
        <end position="1112"/>
    </location>
</feature>
<feature type="region of interest" description="Disordered" evidence="11">
    <location>
        <begin position="1677"/>
        <end position="1769"/>
    </location>
</feature>
<comment type="catalytic activity">
    <reaction evidence="10">
        <text>[(1-&gt;4)-N-acetyl-beta-D-glucosaminyl](n) + UDP-N-acetyl-alpha-D-glucosamine = [(1-&gt;4)-N-acetyl-beta-D-glucosaminyl](n+1) + UDP + H(+)</text>
        <dbReference type="Rhea" id="RHEA:16637"/>
        <dbReference type="Rhea" id="RHEA-COMP:9593"/>
        <dbReference type="Rhea" id="RHEA-COMP:9595"/>
        <dbReference type="ChEBI" id="CHEBI:15378"/>
        <dbReference type="ChEBI" id="CHEBI:17029"/>
        <dbReference type="ChEBI" id="CHEBI:57705"/>
        <dbReference type="ChEBI" id="CHEBI:58223"/>
        <dbReference type="EC" id="2.4.1.16"/>
    </reaction>
</comment>
<keyword evidence="3" id="KW-1003">Cell membrane</keyword>
<evidence type="ECO:0000256" key="1">
    <source>
        <dbReference type="ARBA" id="ARBA00004651"/>
    </source>
</evidence>
<dbReference type="GeneID" id="67028588"/>
<evidence type="ECO:0000313" key="14">
    <source>
        <dbReference type="EMBL" id="QRW21320.1"/>
    </source>
</evidence>
<dbReference type="InterPro" id="IPR054295">
    <property type="entry name" value="CHS4-like_dom"/>
</dbReference>
<evidence type="ECO:0000313" key="15">
    <source>
        <dbReference type="Proteomes" id="UP000650533"/>
    </source>
</evidence>
<dbReference type="KEGG" id="rsx:RhiXN_06309"/>
<dbReference type="Pfam" id="PF03142">
    <property type="entry name" value="Chitin_synth_2"/>
    <property type="match status" value="1"/>
</dbReference>
<name>A0A8H8NXQ9_9AGAM</name>
<reference evidence="14" key="1">
    <citation type="submission" date="2020-05" db="EMBL/GenBank/DDBJ databases">
        <title>Evolutionary and genomic comparisons of hybrid uninucleate and nonhybrid Rhizoctonia fungi.</title>
        <authorList>
            <person name="Li C."/>
            <person name="Chen X."/>
        </authorList>
    </citation>
    <scope>NUCLEOTIDE SEQUENCE</scope>
    <source>
        <strain evidence="14">AG-1 IA</strain>
    </source>
</reference>
<feature type="compositionally biased region" description="Polar residues" evidence="11">
    <location>
        <begin position="1098"/>
        <end position="1107"/>
    </location>
</feature>
<keyword evidence="5" id="KW-0808">Transferase</keyword>
<evidence type="ECO:0000256" key="12">
    <source>
        <dbReference type="SAM" id="Phobius"/>
    </source>
</evidence>
<dbReference type="Proteomes" id="UP000650533">
    <property type="component" value="Chromosome 7"/>
</dbReference>
<evidence type="ECO:0000256" key="4">
    <source>
        <dbReference type="ARBA" id="ARBA00022676"/>
    </source>
</evidence>
<dbReference type="GO" id="GO:0006031">
    <property type="term" value="P:chitin biosynthetic process"/>
    <property type="evidence" value="ECO:0007669"/>
    <property type="project" value="TreeGrafter"/>
</dbReference>
<dbReference type="InterPro" id="IPR032675">
    <property type="entry name" value="LRR_dom_sf"/>
</dbReference>
<keyword evidence="6 12" id="KW-0812">Transmembrane</keyword>
<comment type="subcellular location">
    <subcellularLocation>
        <location evidence="1">Cell membrane</location>
        <topology evidence="1">Multi-pass membrane protein</topology>
    </subcellularLocation>
</comment>
<dbReference type="GO" id="GO:0030428">
    <property type="term" value="C:cell septum"/>
    <property type="evidence" value="ECO:0007669"/>
    <property type="project" value="TreeGrafter"/>
</dbReference>
<keyword evidence="4" id="KW-0328">Glycosyltransferase</keyword>
<keyword evidence="7 12" id="KW-1133">Transmembrane helix</keyword>
<dbReference type="RefSeq" id="XP_043181557.1">
    <property type="nucleotide sequence ID" value="XM_043326125.1"/>
</dbReference>
<feature type="domain" description="Chitin synthase 4-like" evidence="13">
    <location>
        <begin position="926"/>
        <end position="1008"/>
    </location>
</feature>
<evidence type="ECO:0000256" key="7">
    <source>
        <dbReference type="ARBA" id="ARBA00022989"/>
    </source>
</evidence>
<feature type="transmembrane region" description="Helical" evidence="12">
    <location>
        <begin position="1552"/>
        <end position="1578"/>
    </location>
</feature>
<evidence type="ECO:0000256" key="8">
    <source>
        <dbReference type="ARBA" id="ARBA00023136"/>
    </source>
</evidence>
<dbReference type="SUPFAM" id="SSF52047">
    <property type="entry name" value="RNI-like"/>
    <property type="match status" value="1"/>
</dbReference>
<dbReference type="InterPro" id="IPR004835">
    <property type="entry name" value="Chitin_synth"/>
</dbReference>
<dbReference type="InterPro" id="IPR029044">
    <property type="entry name" value="Nucleotide-diphossugar_trans"/>
</dbReference>
<dbReference type="PANTHER" id="PTHR22914">
    <property type="entry name" value="CHITIN SYNTHASE"/>
    <property type="match status" value="1"/>
</dbReference>
<feature type="region of interest" description="Disordered" evidence="11">
    <location>
        <begin position="686"/>
        <end position="736"/>
    </location>
</feature>
<dbReference type="PANTHER" id="PTHR22914:SF41">
    <property type="entry name" value="CHITIN SYNTHASE 7"/>
    <property type="match status" value="1"/>
</dbReference>
<dbReference type="EC" id="2.4.1.16" evidence="2"/>
<feature type="transmembrane region" description="Helical" evidence="12">
    <location>
        <begin position="1022"/>
        <end position="1049"/>
    </location>
</feature>
<evidence type="ECO:0000256" key="2">
    <source>
        <dbReference type="ARBA" id="ARBA00012543"/>
    </source>
</evidence>
<keyword evidence="8 12" id="KW-0472">Membrane</keyword>
<dbReference type="SUPFAM" id="SSF53448">
    <property type="entry name" value="Nucleotide-diphospho-sugar transferases"/>
    <property type="match status" value="1"/>
</dbReference>
<organism evidence="14 15">
    <name type="scientific">Rhizoctonia solani</name>
    <dbReference type="NCBI Taxonomy" id="456999"/>
    <lineage>
        <taxon>Eukaryota</taxon>
        <taxon>Fungi</taxon>
        <taxon>Dikarya</taxon>
        <taxon>Basidiomycota</taxon>
        <taxon>Agaricomycotina</taxon>
        <taxon>Agaricomycetes</taxon>
        <taxon>Cantharellales</taxon>
        <taxon>Ceratobasidiaceae</taxon>
        <taxon>Rhizoctonia</taxon>
    </lineage>
</organism>